<dbReference type="AlphaFoldDB" id="A0A0G4HB40"/>
<protein>
    <submittedName>
        <fullName evidence="1">Uncharacterized protein</fullName>
    </submittedName>
</protein>
<reference evidence="1" key="1">
    <citation type="submission" date="2014-11" db="EMBL/GenBank/DDBJ databases">
        <authorList>
            <person name="Otto D Thomas"/>
            <person name="Naeem Raeece"/>
        </authorList>
    </citation>
    <scope>NUCLEOTIDE SEQUENCE</scope>
</reference>
<proteinExistence type="predicted"/>
<sequence length="66" mass="7658">MWTCPVETVSGSVDAELCSHLYCLRCGMKYSPQRETRLDEVAEGYEGVSPEDGKHNYFNENYDKRY</sequence>
<organism evidence="1">
    <name type="scientific">Chromera velia CCMP2878</name>
    <dbReference type="NCBI Taxonomy" id="1169474"/>
    <lineage>
        <taxon>Eukaryota</taxon>
        <taxon>Sar</taxon>
        <taxon>Alveolata</taxon>
        <taxon>Colpodellida</taxon>
        <taxon>Chromeraceae</taxon>
        <taxon>Chromera</taxon>
    </lineage>
</organism>
<evidence type="ECO:0000313" key="1">
    <source>
        <dbReference type="EMBL" id="CEM41038.1"/>
    </source>
</evidence>
<accession>A0A0G4HB40</accession>
<name>A0A0G4HB40_9ALVE</name>
<dbReference type="EMBL" id="CDMZ01002159">
    <property type="protein sequence ID" value="CEM41038.1"/>
    <property type="molecule type" value="Genomic_DNA"/>
</dbReference>
<dbReference type="VEuPathDB" id="CryptoDB:Cvel_6108"/>
<gene>
    <name evidence="1" type="ORF">Cvel_6108</name>
</gene>